<organism evidence="1 2">
    <name type="scientific">Pisolithus tinctorius Marx 270</name>
    <dbReference type="NCBI Taxonomy" id="870435"/>
    <lineage>
        <taxon>Eukaryota</taxon>
        <taxon>Fungi</taxon>
        <taxon>Dikarya</taxon>
        <taxon>Basidiomycota</taxon>
        <taxon>Agaricomycotina</taxon>
        <taxon>Agaricomycetes</taxon>
        <taxon>Agaricomycetidae</taxon>
        <taxon>Boletales</taxon>
        <taxon>Sclerodermatineae</taxon>
        <taxon>Pisolithaceae</taxon>
        <taxon>Pisolithus</taxon>
    </lineage>
</organism>
<evidence type="ECO:0000313" key="2">
    <source>
        <dbReference type="Proteomes" id="UP000054217"/>
    </source>
</evidence>
<protein>
    <submittedName>
        <fullName evidence="1">Uncharacterized protein</fullName>
    </submittedName>
</protein>
<reference evidence="2" key="2">
    <citation type="submission" date="2015-01" db="EMBL/GenBank/DDBJ databases">
        <title>Evolutionary Origins and Diversification of the Mycorrhizal Mutualists.</title>
        <authorList>
            <consortium name="DOE Joint Genome Institute"/>
            <consortium name="Mycorrhizal Genomics Consortium"/>
            <person name="Kohler A."/>
            <person name="Kuo A."/>
            <person name="Nagy L.G."/>
            <person name="Floudas D."/>
            <person name="Copeland A."/>
            <person name="Barry K.W."/>
            <person name="Cichocki N."/>
            <person name="Veneault-Fourrey C."/>
            <person name="LaButti K."/>
            <person name="Lindquist E.A."/>
            <person name="Lipzen A."/>
            <person name="Lundell T."/>
            <person name="Morin E."/>
            <person name="Murat C."/>
            <person name="Riley R."/>
            <person name="Ohm R."/>
            <person name="Sun H."/>
            <person name="Tunlid A."/>
            <person name="Henrissat B."/>
            <person name="Grigoriev I.V."/>
            <person name="Hibbett D.S."/>
            <person name="Martin F."/>
        </authorList>
    </citation>
    <scope>NUCLEOTIDE SEQUENCE [LARGE SCALE GENOMIC DNA]</scope>
    <source>
        <strain evidence="2">Marx 270</strain>
    </source>
</reference>
<dbReference type="AlphaFoldDB" id="A0A0C3NAQ9"/>
<sequence length="128" mass="14771">MELPISLSSYHICPCMFSLSHSCMISSTVPGALHISWNTMACSMFLWQLVRTPTRHSTHRRDSPWLYPVYATETETANLPTLLFRYLLRIGVPRWKHGDHSPLDSRISGLRNVWRHLIQQPRGQDPSS</sequence>
<reference evidence="1 2" key="1">
    <citation type="submission" date="2014-04" db="EMBL/GenBank/DDBJ databases">
        <authorList>
            <consortium name="DOE Joint Genome Institute"/>
            <person name="Kuo A."/>
            <person name="Kohler A."/>
            <person name="Costa M.D."/>
            <person name="Nagy L.G."/>
            <person name="Floudas D."/>
            <person name="Copeland A."/>
            <person name="Barry K.W."/>
            <person name="Cichocki N."/>
            <person name="Veneault-Fourrey C."/>
            <person name="LaButti K."/>
            <person name="Lindquist E.A."/>
            <person name="Lipzen A."/>
            <person name="Lundell T."/>
            <person name="Morin E."/>
            <person name="Murat C."/>
            <person name="Sun H."/>
            <person name="Tunlid A."/>
            <person name="Henrissat B."/>
            <person name="Grigoriev I.V."/>
            <person name="Hibbett D.S."/>
            <person name="Martin F."/>
            <person name="Nordberg H.P."/>
            <person name="Cantor M.N."/>
            <person name="Hua S.X."/>
        </authorList>
    </citation>
    <scope>NUCLEOTIDE SEQUENCE [LARGE SCALE GENOMIC DNA]</scope>
    <source>
        <strain evidence="1 2">Marx 270</strain>
    </source>
</reference>
<dbReference type="HOGENOM" id="CLU_1960480_0_0_1"/>
<dbReference type="EMBL" id="KN832018">
    <property type="protein sequence ID" value="KIN98174.1"/>
    <property type="molecule type" value="Genomic_DNA"/>
</dbReference>
<dbReference type="Proteomes" id="UP000054217">
    <property type="component" value="Unassembled WGS sequence"/>
</dbReference>
<keyword evidence="2" id="KW-1185">Reference proteome</keyword>
<proteinExistence type="predicted"/>
<evidence type="ECO:0000313" key="1">
    <source>
        <dbReference type="EMBL" id="KIN98174.1"/>
    </source>
</evidence>
<gene>
    <name evidence="1" type="ORF">M404DRAFT_858869</name>
</gene>
<accession>A0A0C3NAQ9</accession>
<dbReference type="InParanoid" id="A0A0C3NAQ9"/>
<name>A0A0C3NAQ9_PISTI</name>